<dbReference type="GO" id="GO:0006886">
    <property type="term" value="P:intracellular protein transport"/>
    <property type="evidence" value="ECO:0007669"/>
    <property type="project" value="TreeGrafter"/>
</dbReference>
<dbReference type="Gene3D" id="3.10.20.90">
    <property type="entry name" value="Phosphatidylinositol 3-kinase Catalytic Subunit, Chain A, domain 1"/>
    <property type="match status" value="2"/>
</dbReference>
<evidence type="ECO:0000313" key="4">
    <source>
        <dbReference type="Proteomes" id="UP000011713"/>
    </source>
</evidence>
<accession>M4BXT6</accession>
<dbReference type="STRING" id="559515.M4BXT6"/>
<feature type="domain" description="UBX" evidence="1">
    <location>
        <begin position="79"/>
        <end position="127"/>
    </location>
</feature>
<dbReference type="VEuPathDB" id="FungiDB:HpaG811368"/>
<dbReference type="CDD" id="cd16105">
    <property type="entry name" value="Ubl_ASPSCR1_like"/>
    <property type="match status" value="1"/>
</dbReference>
<feature type="domain" description="TUG ubiquitin-like" evidence="2">
    <location>
        <begin position="5"/>
        <end position="69"/>
    </location>
</feature>
<evidence type="ECO:0000313" key="3">
    <source>
        <dbReference type="EnsemblProtists" id="HpaP811368"/>
    </source>
</evidence>
<dbReference type="AlphaFoldDB" id="M4BXT6"/>
<dbReference type="SUPFAM" id="SSF54236">
    <property type="entry name" value="Ubiquitin-like"/>
    <property type="match status" value="2"/>
</dbReference>
<proteinExistence type="predicted"/>
<organism evidence="3 4">
    <name type="scientific">Hyaloperonospora arabidopsidis (strain Emoy2)</name>
    <name type="common">Downy mildew agent</name>
    <name type="synonym">Peronospora arabidopsidis</name>
    <dbReference type="NCBI Taxonomy" id="559515"/>
    <lineage>
        <taxon>Eukaryota</taxon>
        <taxon>Sar</taxon>
        <taxon>Stramenopiles</taxon>
        <taxon>Oomycota</taxon>
        <taxon>Peronosporomycetes</taxon>
        <taxon>Peronosporales</taxon>
        <taxon>Peronosporaceae</taxon>
        <taxon>Hyaloperonospora</taxon>
    </lineage>
</organism>
<dbReference type="PANTHER" id="PTHR46467">
    <property type="entry name" value="TETHER CONTAINING UBX DOMAIN FOR GLUT4"/>
    <property type="match status" value="1"/>
</dbReference>
<dbReference type="Pfam" id="PF11470">
    <property type="entry name" value="TUG-UBL1"/>
    <property type="match status" value="1"/>
</dbReference>
<evidence type="ECO:0008006" key="5">
    <source>
        <dbReference type="Google" id="ProtNLM"/>
    </source>
</evidence>
<dbReference type="GO" id="GO:0005634">
    <property type="term" value="C:nucleus"/>
    <property type="evidence" value="ECO:0007669"/>
    <property type="project" value="TreeGrafter"/>
</dbReference>
<dbReference type="EMBL" id="JH598034">
    <property type="status" value="NOT_ANNOTATED_CDS"/>
    <property type="molecule type" value="Genomic_DNA"/>
</dbReference>
<dbReference type="InParanoid" id="M4BXT6"/>
<dbReference type="InterPro" id="IPR001012">
    <property type="entry name" value="UBX_dom"/>
</dbReference>
<evidence type="ECO:0000259" key="2">
    <source>
        <dbReference type="Pfam" id="PF11470"/>
    </source>
</evidence>
<dbReference type="Proteomes" id="UP000011713">
    <property type="component" value="Unassembled WGS sequence"/>
</dbReference>
<keyword evidence="4" id="KW-1185">Reference proteome</keyword>
<evidence type="ECO:0000259" key="1">
    <source>
        <dbReference type="Pfam" id="PF00789"/>
    </source>
</evidence>
<dbReference type="eggNOG" id="KOG2699">
    <property type="taxonomic scope" value="Eukaryota"/>
</dbReference>
<dbReference type="InterPro" id="IPR021569">
    <property type="entry name" value="TUG-UBL1"/>
</dbReference>
<reference evidence="3" key="2">
    <citation type="submission" date="2015-06" db="UniProtKB">
        <authorList>
            <consortium name="EnsemblProtists"/>
        </authorList>
    </citation>
    <scope>IDENTIFICATION</scope>
    <source>
        <strain evidence="3">Emoy2</strain>
    </source>
</reference>
<dbReference type="EnsemblProtists" id="HpaT811368">
    <property type="protein sequence ID" value="HpaP811368"/>
    <property type="gene ID" value="HpaG811368"/>
</dbReference>
<name>M4BXT6_HYAAE</name>
<dbReference type="HOGENOM" id="CLU_1771633_0_0_1"/>
<dbReference type="GO" id="GO:0005737">
    <property type="term" value="C:cytoplasm"/>
    <property type="evidence" value="ECO:0007669"/>
    <property type="project" value="TreeGrafter"/>
</dbReference>
<reference evidence="4" key="1">
    <citation type="journal article" date="2010" name="Science">
        <title>Signatures of adaptation to obligate biotrophy in the Hyaloperonospora arabidopsidis genome.</title>
        <authorList>
            <person name="Baxter L."/>
            <person name="Tripathy S."/>
            <person name="Ishaque N."/>
            <person name="Boot N."/>
            <person name="Cabral A."/>
            <person name="Kemen E."/>
            <person name="Thines M."/>
            <person name="Ah-Fong A."/>
            <person name="Anderson R."/>
            <person name="Badejoko W."/>
            <person name="Bittner-Eddy P."/>
            <person name="Boore J.L."/>
            <person name="Chibucos M.C."/>
            <person name="Coates M."/>
            <person name="Dehal P."/>
            <person name="Delehaunty K."/>
            <person name="Dong S."/>
            <person name="Downton P."/>
            <person name="Dumas B."/>
            <person name="Fabro G."/>
            <person name="Fronick C."/>
            <person name="Fuerstenberg S.I."/>
            <person name="Fulton L."/>
            <person name="Gaulin E."/>
            <person name="Govers F."/>
            <person name="Hughes L."/>
            <person name="Humphray S."/>
            <person name="Jiang R.H."/>
            <person name="Judelson H."/>
            <person name="Kamoun S."/>
            <person name="Kyung K."/>
            <person name="Meijer H."/>
            <person name="Minx P."/>
            <person name="Morris P."/>
            <person name="Nelson J."/>
            <person name="Phuntumart V."/>
            <person name="Qutob D."/>
            <person name="Rehmany A."/>
            <person name="Rougon-Cardoso A."/>
            <person name="Ryden P."/>
            <person name="Torto-Alalibo T."/>
            <person name="Studholme D."/>
            <person name="Wang Y."/>
            <person name="Win J."/>
            <person name="Wood J."/>
            <person name="Clifton S.W."/>
            <person name="Rogers J."/>
            <person name="Van den Ackerveken G."/>
            <person name="Jones J.D."/>
            <person name="McDowell J.M."/>
            <person name="Beynon J."/>
            <person name="Tyler B.M."/>
        </authorList>
    </citation>
    <scope>NUCLEOTIDE SEQUENCE [LARGE SCALE GENOMIC DNA]</scope>
    <source>
        <strain evidence="4">Emoy2</strain>
    </source>
</reference>
<dbReference type="OMA" id="TNARHQF"/>
<dbReference type="GO" id="GO:0012506">
    <property type="term" value="C:vesicle membrane"/>
    <property type="evidence" value="ECO:0007669"/>
    <property type="project" value="TreeGrafter"/>
</dbReference>
<dbReference type="Pfam" id="PF00789">
    <property type="entry name" value="UBX"/>
    <property type="match status" value="1"/>
</dbReference>
<dbReference type="PANTHER" id="PTHR46467:SF1">
    <property type="entry name" value="TETHER CONTAINING UBX DOMAIN FOR GLUT4"/>
    <property type="match status" value="1"/>
</dbReference>
<dbReference type="InterPro" id="IPR029071">
    <property type="entry name" value="Ubiquitin-like_domsf"/>
</dbReference>
<protein>
    <recommendedName>
        <fullName evidence="5">TUG ubiquitin-like domain-containing protein</fullName>
    </recommendedName>
</protein>
<sequence length="147" mass="16646">MALNVTYQHQSKRVKVTPGTMMFQVLTNARHQFGLSDSLRSQLLHRGKAIDLSIPFRLTGISNNATIELVEIESAAEVQQARVCVQLPDGKRVQTSFNSDTTIERILTVLDVLPLSKERFSLEFLRREIDCDAFPTTTLKGDYIHEQ</sequence>